<dbReference type="InterPro" id="IPR013216">
    <property type="entry name" value="Methyltransf_11"/>
</dbReference>
<reference evidence="2 3" key="1">
    <citation type="submission" date="2018-09" db="EMBL/GenBank/DDBJ databases">
        <title>Genome sequencing of Nocardioides immobilis CCTCC AB 2017083 for comparison to Nocardioides silvaticus.</title>
        <authorList>
            <person name="Li C."/>
            <person name="Wang G."/>
        </authorList>
    </citation>
    <scope>NUCLEOTIDE SEQUENCE [LARGE SCALE GENOMIC DNA]</scope>
    <source>
        <strain evidence="2 3">CCTCC AB 2017083</strain>
    </source>
</reference>
<dbReference type="Gene3D" id="3.40.50.150">
    <property type="entry name" value="Vaccinia Virus protein VP39"/>
    <property type="match status" value="1"/>
</dbReference>
<dbReference type="AlphaFoldDB" id="A0A417Y7X3"/>
<keyword evidence="2" id="KW-0489">Methyltransferase</keyword>
<keyword evidence="2" id="KW-0808">Transferase</keyword>
<accession>A0A417Y7X3</accession>
<protein>
    <submittedName>
        <fullName evidence="2">Methyltransferase domain-containing protein</fullName>
    </submittedName>
</protein>
<evidence type="ECO:0000259" key="1">
    <source>
        <dbReference type="Pfam" id="PF08241"/>
    </source>
</evidence>
<comment type="caution">
    <text evidence="2">The sequence shown here is derived from an EMBL/GenBank/DDBJ whole genome shotgun (WGS) entry which is preliminary data.</text>
</comment>
<dbReference type="SUPFAM" id="SSF53335">
    <property type="entry name" value="S-adenosyl-L-methionine-dependent methyltransferases"/>
    <property type="match status" value="1"/>
</dbReference>
<dbReference type="GO" id="GO:0032259">
    <property type="term" value="P:methylation"/>
    <property type="evidence" value="ECO:0007669"/>
    <property type="project" value="UniProtKB-KW"/>
</dbReference>
<dbReference type="PANTHER" id="PTHR42912">
    <property type="entry name" value="METHYLTRANSFERASE"/>
    <property type="match status" value="1"/>
</dbReference>
<dbReference type="CDD" id="cd02440">
    <property type="entry name" value="AdoMet_MTases"/>
    <property type="match status" value="1"/>
</dbReference>
<dbReference type="InterPro" id="IPR050508">
    <property type="entry name" value="Methyltransf_Superfamily"/>
</dbReference>
<sequence>MTALGGSDHARAVVAHYDERAASYDDSALHRGLTDEVARFIDLDGVRSVLDVATGTGLMLRAIAARIPQDRPLLIGLDLSPAMVAVARPRLPGAGFLVGDATEVLLPDASFDLITCVTALHLFEQPDAVLAEWARLLTPGGRVVTASFGAAPEQVVAPPAGGFVRRHESFRTPELVADALASHGFRLARDTTWEHADDRLLICELVRP</sequence>
<dbReference type="OrthoDB" id="7062303at2"/>
<dbReference type="RefSeq" id="WP_118922489.1">
    <property type="nucleotide sequence ID" value="NZ_QXGH01000009.1"/>
</dbReference>
<organism evidence="2 3">
    <name type="scientific">Nocardioides immobilis</name>
    <dbReference type="NCBI Taxonomy" id="2049295"/>
    <lineage>
        <taxon>Bacteria</taxon>
        <taxon>Bacillati</taxon>
        <taxon>Actinomycetota</taxon>
        <taxon>Actinomycetes</taxon>
        <taxon>Propionibacteriales</taxon>
        <taxon>Nocardioidaceae</taxon>
        <taxon>Nocardioides</taxon>
    </lineage>
</organism>
<dbReference type="InterPro" id="IPR029063">
    <property type="entry name" value="SAM-dependent_MTases_sf"/>
</dbReference>
<keyword evidence="3" id="KW-1185">Reference proteome</keyword>
<dbReference type="Pfam" id="PF08241">
    <property type="entry name" value="Methyltransf_11"/>
    <property type="match status" value="1"/>
</dbReference>
<evidence type="ECO:0000313" key="2">
    <source>
        <dbReference type="EMBL" id="RHW28850.1"/>
    </source>
</evidence>
<feature type="domain" description="Methyltransferase type 11" evidence="1">
    <location>
        <begin position="50"/>
        <end position="144"/>
    </location>
</feature>
<dbReference type="GO" id="GO:0008757">
    <property type="term" value="F:S-adenosylmethionine-dependent methyltransferase activity"/>
    <property type="evidence" value="ECO:0007669"/>
    <property type="project" value="InterPro"/>
</dbReference>
<dbReference type="EMBL" id="QXGH01000009">
    <property type="protein sequence ID" value="RHW28850.1"/>
    <property type="molecule type" value="Genomic_DNA"/>
</dbReference>
<dbReference type="Proteomes" id="UP000283644">
    <property type="component" value="Unassembled WGS sequence"/>
</dbReference>
<evidence type="ECO:0000313" key="3">
    <source>
        <dbReference type="Proteomes" id="UP000283644"/>
    </source>
</evidence>
<dbReference type="PANTHER" id="PTHR42912:SF93">
    <property type="entry name" value="N6-ADENOSINE-METHYLTRANSFERASE TMT1A"/>
    <property type="match status" value="1"/>
</dbReference>
<gene>
    <name evidence="2" type="ORF">D0Z08_03125</name>
</gene>
<name>A0A417Y7X3_9ACTN</name>
<proteinExistence type="predicted"/>